<name>A0A8S2GLN8_9BILA</name>
<dbReference type="Gene3D" id="3.30.1490.10">
    <property type="match status" value="1"/>
</dbReference>
<evidence type="ECO:0000256" key="4">
    <source>
        <dbReference type="ARBA" id="ARBA00023274"/>
    </source>
</evidence>
<protein>
    <recommendedName>
        <fullName evidence="5">Large ribosomal subunit protein uL6</fullName>
    </recommendedName>
    <alternativeName>
        <fullName evidence="6">60S ribosomal protein L9</fullName>
    </alternativeName>
</protein>
<dbReference type="InterPro" id="IPR036789">
    <property type="entry name" value="Ribosomal_uL6-like_a/b-dom_sf"/>
</dbReference>
<gene>
    <name evidence="9" type="ORF">OVA965_LOCUS2152</name>
    <name evidence="10" type="ORF">TMI583_LOCUS2152</name>
</gene>
<keyword evidence="3 7" id="KW-0689">Ribosomal protein</keyword>
<dbReference type="PRINTS" id="PR00059">
    <property type="entry name" value="RIBOSOMALL6"/>
</dbReference>
<dbReference type="GO" id="GO:0022625">
    <property type="term" value="C:cytosolic large ribosomal subunit"/>
    <property type="evidence" value="ECO:0007669"/>
    <property type="project" value="TreeGrafter"/>
</dbReference>
<dbReference type="Pfam" id="PF00347">
    <property type="entry name" value="Ribosomal_L6"/>
    <property type="match status" value="1"/>
</dbReference>
<reference evidence="10" key="1">
    <citation type="submission" date="2021-02" db="EMBL/GenBank/DDBJ databases">
        <authorList>
            <person name="Nowell W R."/>
        </authorList>
    </citation>
    <scope>NUCLEOTIDE SEQUENCE</scope>
</reference>
<dbReference type="InterPro" id="IPR035987">
    <property type="entry name" value="Ribosomal_uS8_sf"/>
</dbReference>
<dbReference type="InterPro" id="IPR000702">
    <property type="entry name" value="Ribosomal_uL6-like"/>
</dbReference>
<evidence type="ECO:0000256" key="2">
    <source>
        <dbReference type="ARBA" id="ARBA00009356"/>
    </source>
</evidence>
<accession>A0A8S2GLN8</accession>
<dbReference type="GO" id="GO:0003735">
    <property type="term" value="F:structural constituent of ribosome"/>
    <property type="evidence" value="ECO:0007669"/>
    <property type="project" value="InterPro"/>
</dbReference>
<sequence length="206" mass="21988">MGSVIVPHSNLKRAIVELMRSEGYIKDVAVQGDKKKELVISLKYKGKFCSIQNLKQISKPSLRVYVESAKMPRVLNGLGIAVVSTSQGLMTGSDAVKKGVGGELLATSMAHPDQRKANMDQGTLNSSLAGAIKGVSEGYVKLLKIEGVGFKAVIKGQTLVLSLGFSHPVEMPIPHGIKAEAITNTELKISGFNKQLVGEFAANVRD</sequence>
<keyword evidence="4 7" id="KW-0687">Ribonucleoprotein</keyword>
<proteinExistence type="inferred from homology"/>
<dbReference type="Gene3D" id="3.90.930.12">
    <property type="entry name" value="Ribosomal protein L6, alpha-beta domain"/>
    <property type="match status" value="1"/>
</dbReference>
<evidence type="ECO:0000313" key="9">
    <source>
        <dbReference type="EMBL" id="CAF0753531.1"/>
    </source>
</evidence>
<evidence type="ECO:0000256" key="6">
    <source>
        <dbReference type="ARBA" id="ARBA00035349"/>
    </source>
</evidence>
<evidence type="ECO:0000313" key="10">
    <source>
        <dbReference type="EMBL" id="CAF3532481.1"/>
    </source>
</evidence>
<dbReference type="EMBL" id="CAJOBA010000442">
    <property type="protein sequence ID" value="CAF3532481.1"/>
    <property type="molecule type" value="Genomic_DNA"/>
</dbReference>
<dbReference type="InterPro" id="IPR000630">
    <property type="entry name" value="Ribosomal_uS8"/>
</dbReference>
<comment type="caution">
    <text evidence="10">The sequence shown here is derived from an EMBL/GenBank/DDBJ whole genome shotgun (WGS) entry which is preliminary data.</text>
</comment>
<evidence type="ECO:0000256" key="7">
    <source>
        <dbReference type="RuleBase" id="RU003869"/>
    </source>
</evidence>
<dbReference type="FunFam" id="3.30.1490.10:FF:000001">
    <property type="entry name" value="30S ribosomal protein S8"/>
    <property type="match status" value="1"/>
</dbReference>
<dbReference type="Pfam" id="PF00410">
    <property type="entry name" value="Ribosomal_S8"/>
    <property type="match status" value="1"/>
</dbReference>
<dbReference type="SUPFAM" id="SSF56047">
    <property type="entry name" value="Ribosomal protein S8"/>
    <property type="match status" value="1"/>
</dbReference>
<dbReference type="PANTHER" id="PTHR11655:SF14">
    <property type="entry name" value="LARGE RIBOSOMAL SUBUNIT PROTEIN UL6M"/>
    <property type="match status" value="1"/>
</dbReference>
<dbReference type="Proteomes" id="UP000677228">
    <property type="component" value="Unassembled WGS sequence"/>
</dbReference>
<dbReference type="PANTHER" id="PTHR11655">
    <property type="entry name" value="60S/50S RIBOSOMAL PROTEIN L6/L9"/>
    <property type="match status" value="1"/>
</dbReference>
<comment type="similarity">
    <text evidence="2 7">Belongs to the universal ribosomal protein uL6 family.</text>
</comment>
<dbReference type="Gene3D" id="3.30.1370.30">
    <property type="match status" value="1"/>
</dbReference>
<evidence type="ECO:0000256" key="1">
    <source>
        <dbReference type="ARBA" id="ARBA00006471"/>
    </source>
</evidence>
<evidence type="ECO:0000256" key="3">
    <source>
        <dbReference type="ARBA" id="ARBA00022980"/>
    </source>
</evidence>
<dbReference type="Proteomes" id="UP000682733">
    <property type="component" value="Unassembled WGS sequence"/>
</dbReference>
<organism evidence="10 11">
    <name type="scientific">Didymodactylos carnosus</name>
    <dbReference type="NCBI Taxonomy" id="1234261"/>
    <lineage>
        <taxon>Eukaryota</taxon>
        <taxon>Metazoa</taxon>
        <taxon>Spiralia</taxon>
        <taxon>Gnathifera</taxon>
        <taxon>Rotifera</taxon>
        <taxon>Eurotatoria</taxon>
        <taxon>Bdelloidea</taxon>
        <taxon>Philodinida</taxon>
        <taxon>Philodinidae</taxon>
        <taxon>Didymodactylos</taxon>
    </lineage>
</organism>
<dbReference type="NCBIfam" id="NF001109">
    <property type="entry name" value="PRK00136.1"/>
    <property type="match status" value="1"/>
</dbReference>
<dbReference type="InterPro" id="IPR019906">
    <property type="entry name" value="Ribosomal_uL6_bac-type"/>
</dbReference>
<dbReference type="EMBL" id="CAJNOK010000442">
    <property type="protein sequence ID" value="CAF0753531.1"/>
    <property type="molecule type" value="Genomic_DNA"/>
</dbReference>
<dbReference type="AlphaFoldDB" id="A0A8S2GLN8"/>
<dbReference type="GO" id="GO:0002181">
    <property type="term" value="P:cytoplasmic translation"/>
    <property type="evidence" value="ECO:0007669"/>
    <property type="project" value="TreeGrafter"/>
</dbReference>
<feature type="domain" description="Large ribosomal subunit protein uL6 alpha-beta" evidence="8">
    <location>
        <begin position="147"/>
        <end position="205"/>
    </location>
</feature>
<evidence type="ECO:0000259" key="8">
    <source>
        <dbReference type="Pfam" id="PF00347"/>
    </source>
</evidence>
<dbReference type="InterPro" id="IPR020040">
    <property type="entry name" value="Ribosomal_uL6_a/b-dom"/>
</dbReference>
<evidence type="ECO:0000313" key="11">
    <source>
        <dbReference type="Proteomes" id="UP000682733"/>
    </source>
</evidence>
<dbReference type="GO" id="GO:0019843">
    <property type="term" value="F:rRNA binding"/>
    <property type="evidence" value="ECO:0007669"/>
    <property type="project" value="InterPro"/>
</dbReference>
<comment type="similarity">
    <text evidence="1">Belongs to the universal ribosomal protein uS8 family.</text>
</comment>
<evidence type="ECO:0000256" key="5">
    <source>
        <dbReference type="ARBA" id="ARBA00035246"/>
    </source>
</evidence>
<dbReference type="SUPFAM" id="SSF56053">
    <property type="entry name" value="Ribosomal protein L6"/>
    <property type="match status" value="1"/>
</dbReference>